<sequence length="376" mass="42396">MDPSQTVLMDETAVYFEDARDQTVDVTGSRHVVVRSTGFASMRITVILAITAAGRKLAPVLIWKGKDKASFDKVEGVYVTYQKKAWVDSNLLKRWIDMQFPLVNVSDGKYLVWDSMRAHVSKEVKAKCNMRGIKMCVIPGGLTPYLQAGDIGIYRYFKDILYAEITAWKESDQVTYTKAEESVGRQQSPQRWIDMQFPLVNVSDGKYLVWDSMRALVSKEVKAKCNMRGIKMCVIPGGLTPYLQAGGIGIYRYFKDILYAEITAWKESDQVTYTKAGNPRPPPVTTVCAWVRKAWTETNATVVENSVSAAGFADRFDDWFIAGHDVYGESFKTKYSATLTTAPEREEPADQVFEDSVFNVDEMYDALDEVSVVIDE</sequence>
<dbReference type="GO" id="GO:0003676">
    <property type="term" value="F:nucleic acid binding"/>
    <property type="evidence" value="ECO:0007669"/>
    <property type="project" value="InterPro"/>
</dbReference>
<organism evidence="2 3">
    <name type="scientific">Pythium insidiosum</name>
    <name type="common">Pythiosis disease agent</name>
    <dbReference type="NCBI Taxonomy" id="114742"/>
    <lineage>
        <taxon>Eukaryota</taxon>
        <taxon>Sar</taxon>
        <taxon>Stramenopiles</taxon>
        <taxon>Oomycota</taxon>
        <taxon>Peronosporomycetes</taxon>
        <taxon>Pythiales</taxon>
        <taxon>Pythiaceae</taxon>
        <taxon>Pythium</taxon>
    </lineage>
</organism>
<comment type="caution">
    <text evidence="2">The sequence shown here is derived from an EMBL/GenBank/DDBJ whole genome shotgun (WGS) entry which is preliminary data.</text>
</comment>
<reference evidence="2" key="1">
    <citation type="submission" date="2021-12" db="EMBL/GenBank/DDBJ databases">
        <title>Prjna785345.</title>
        <authorList>
            <person name="Rujirawat T."/>
            <person name="Krajaejun T."/>
        </authorList>
    </citation>
    <scope>NUCLEOTIDE SEQUENCE</scope>
    <source>
        <strain evidence="2">Pi057C3</strain>
    </source>
</reference>
<evidence type="ECO:0000313" key="2">
    <source>
        <dbReference type="EMBL" id="KAJ0401148.1"/>
    </source>
</evidence>
<dbReference type="InterPro" id="IPR004875">
    <property type="entry name" value="DDE_SF_endonuclease_dom"/>
</dbReference>
<dbReference type="EMBL" id="JAKCXM010000135">
    <property type="protein sequence ID" value="KAJ0401148.1"/>
    <property type="molecule type" value="Genomic_DNA"/>
</dbReference>
<evidence type="ECO:0000313" key="3">
    <source>
        <dbReference type="Proteomes" id="UP001209570"/>
    </source>
</evidence>
<accession>A0AAD5M1N6</accession>
<keyword evidence="3" id="KW-1185">Reference proteome</keyword>
<proteinExistence type="predicted"/>
<gene>
    <name evidence="2" type="ORF">P43SY_004355</name>
</gene>
<evidence type="ECO:0000259" key="1">
    <source>
        <dbReference type="Pfam" id="PF03184"/>
    </source>
</evidence>
<dbReference type="AlphaFoldDB" id="A0AAD5M1N6"/>
<dbReference type="Proteomes" id="UP001209570">
    <property type="component" value="Unassembled WGS sequence"/>
</dbReference>
<name>A0AAD5M1N6_PYTIN</name>
<feature type="domain" description="DDE-1" evidence="1">
    <location>
        <begin position="43"/>
        <end position="160"/>
    </location>
</feature>
<protein>
    <recommendedName>
        <fullName evidence="1">DDE-1 domain-containing protein</fullName>
    </recommendedName>
</protein>
<dbReference type="Pfam" id="PF03184">
    <property type="entry name" value="DDE_1"/>
    <property type="match status" value="1"/>
</dbReference>